<gene>
    <name evidence="1" type="ORF">ACFQPS_09825</name>
</gene>
<reference evidence="2" key="1">
    <citation type="journal article" date="2019" name="Int. J. Syst. Evol. Microbiol.">
        <title>The Global Catalogue of Microorganisms (GCM) 10K type strain sequencing project: providing services to taxonomists for standard genome sequencing and annotation.</title>
        <authorList>
            <consortium name="The Broad Institute Genomics Platform"/>
            <consortium name="The Broad Institute Genome Sequencing Center for Infectious Disease"/>
            <person name="Wu L."/>
            <person name="Ma J."/>
        </authorList>
    </citation>
    <scope>NUCLEOTIDE SEQUENCE [LARGE SCALE GENOMIC DNA]</scope>
    <source>
        <strain evidence="2">CGMCC 1.16275</strain>
    </source>
</reference>
<sequence>MQLTPIPDSDLPRAIEAVRVNLTPGTLARRVFDRIAATADLIPLGVDTPAHRAAAVDLARRFGIGTIDEAPQAAWSYDGQAIRTRSEAAVIVHEVGHWIVAPPERRGVIDFGLGAGPESGRRAEADAALAVDRESQIEEEALASLIGILWEVELGQPAILAFLEQNWMEGWQRPFCAENFADNLEALHRQGWIDADGRPVPPENFPGAAPAAA</sequence>
<accession>A0ABW2KVJ6</accession>
<evidence type="ECO:0000313" key="2">
    <source>
        <dbReference type="Proteomes" id="UP001596456"/>
    </source>
</evidence>
<evidence type="ECO:0008006" key="3">
    <source>
        <dbReference type="Google" id="ProtNLM"/>
    </source>
</evidence>
<dbReference type="RefSeq" id="WP_377358554.1">
    <property type="nucleotide sequence ID" value="NZ_JBHTCM010000010.1"/>
</dbReference>
<evidence type="ECO:0000313" key="1">
    <source>
        <dbReference type="EMBL" id="MFC7333459.1"/>
    </source>
</evidence>
<keyword evidence="2" id="KW-1185">Reference proteome</keyword>
<dbReference type="Proteomes" id="UP001596456">
    <property type="component" value="Unassembled WGS sequence"/>
</dbReference>
<proteinExistence type="predicted"/>
<comment type="caution">
    <text evidence="1">The sequence shown here is derived from an EMBL/GenBank/DDBJ whole genome shotgun (WGS) entry which is preliminary data.</text>
</comment>
<protein>
    <recommendedName>
        <fullName evidence="3">Elongation factor P hydroxylase</fullName>
    </recommendedName>
</protein>
<organism evidence="1 2">
    <name type="scientific">Rhodocista pekingensis</name>
    <dbReference type="NCBI Taxonomy" id="201185"/>
    <lineage>
        <taxon>Bacteria</taxon>
        <taxon>Pseudomonadati</taxon>
        <taxon>Pseudomonadota</taxon>
        <taxon>Alphaproteobacteria</taxon>
        <taxon>Rhodospirillales</taxon>
        <taxon>Azospirillaceae</taxon>
        <taxon>Rhodocista</taxon>
    </lineage>
</organism>
<dbReference type="EMBL" id="JBHTCM010000010">
    <property type="protein sequence ID" value="MFC7333459.1"/>
    <property type="molecule type" value="Genomic_DNA"/>
</dbReference>
<name>A0ABW2KVJ6_9PROT</name>